<protein>
    <recommendedName>
        <fullName evidence="6">THAP-type domain-containing protein</fullName>
    </recommendedName>
</protein>
<evidence type="ECO:0000256" key="2">
    <source>
        <dbReference type="ARBA" id="ARBA00022771"/>
    </source>
</evidence>
<dbReference type="GO" id="GO:0008270">
    <property type="term" value="F:zinc ion binding"/>
    <property type="evidence" value="ECO:0007669"/>
    <property type="project" value="UniProtKB-KW"/>
</dbReference>
<evidence type="ECO:0000259" key="6">
    <source>
        <dbReference type="PROSITE" id="PS50950"/>
    </source>
</evidence>
<keyword evidence="2 5" id="KW-0863">Zinc-finger</keyword>
<comment type="caution">
    <text evidence="7">The sequence shown here is derived from an EMBL/GenBank/DDBJ whole genome shotgun (WGS) entry which is preliminary data.</text>
</comment>
<dbReference type="InterPro" id="IPR006612">
    <property type="entry name" value="THAP_Znf"/>
</dbReference>
<evidence type="ECO:0000313" key="8">
    <source>
        <dbReference type="Proteomes" id="UP001608902"/>
    </source>
</evidence>
<keyword evidence="3" id="KW-0862">Zinc</keyword>
<keyword evidence="1" id="KW-0479">Metal-binding</keyword>
<proteinExistence type="predicted"/>
<evidence type="ECO:0000256" key="4">
    <source>
        <dbReference type="ARBA" id="ARBA00023125"/>
    </source>
</evidence>
<accession>A0ABD6F3V8</accession>
<evidence type="ECO:0000313" key="7">
    <source>
        <dbReference type="EMBL" id="MFH4984587.1"/>
    </source>
</evidence>
<feature type="domain" description="THAP-type" evidence="6">
    <location>
        <begin position="1"/>
        <end position="92"/>
    </location>
</feature>
<evidence type="ECO:0000256" key="1">
    <source>
        <dbReference type="ARBA" id="ARBA00022723"/>
    </source>
</evidence>
<dbReference type="PROSITE" id="PS50950">
    <property type="entry name" value="ZF_THAP"/>
    <property type="match status" value="1"/>
</dbReference>
<evidence type="ECO:0000256" key="5">
    <source>
        <dbReference type="PROSITE-ProRule" id="PRU00309"/>
    </source>
</evidence>
<dbReference type="AlphaFoldDB" id="A0ABD6F3V8"/>
<organism evidence="7 8">
    <name type="scientific">Gnathostoma spinigerum</name>
    <dbReference type="NCBI Taxonomy" id="75299"/>
    <lineage>
        <taxon>Eukaryota</taxon>
        <taxon>Metazoa</taxon>
        <taxon>Ecdysozoa</taxon>
        <taxon>Nematoda</taxon>
        <taxon>Chromadorea</taxon>
        <taxon>Rhabditida</taxon>
        <taxon>Spirurina</taxon>
        <taxon>Gnathostomatomorpha</taxon>
        <taxon>Gnathostomatoidea</taxon>
        <taxon>Gnathostomatidae</taxon>
        <taxon>Gnathostoma</taxon>
    </lineage>
</organism>
<dbReference type="Proteomes" id="UP001608902">
    <property type="component" value="Unassembled WGS sequence"/>
</dbReference>
<sequence length="119" mass="13940">MRRTRGEGCMVQNCVMETVTAKYSTVNGTLYSLPENKIRAMYWICACIPDIELRRKYICTVMSTKQACFLKVCERHFVERRPTENNPYPTLHLPDHVKALETPLTFCAIKGIHWRHIHQ</sequence>
<dbReference type="GO" id="GO:0003677">
    <property type="term" value="F:DNA binding"/>
    <property type="evidence" value="ECO:0007669"/>
    <property type="project" value="UniProtKB-UniRule"/>
</dbReference>
<dbReference type="EMBL" id="JBGFUD010018937">
    <property type="protein sequence ID" value="MFH4984587.1"/>
    <property type="molecule type" value="Genomic_DNA"/>
</dbReference>
<keyword evidence="4 5" id="KW-0238">DNA-binding</keyword>
<reference evidence="7 8" key="1">
    <citation type="submission" date="2024-08" db="EMBL/GenBank/DDBJ databases">
        <title>Gnathostoma spinigerum genome.</title>
        <authorList>
            <person name="Gonzalez-Bertolin B."/>
            <person name="Monzon S."/>
            <person name="Zaballos A."/>
            <person name="Jimenez P."/>
            <person name="Dekumyoy P."/>
            <person name="Varona S."/>
            <person name="Cuesta I."/>
            <person name="Sumanam S."/>
            <person name="Adisakwattana P."/>
            <person name="Gasser R.B."/>
            <person name="Hernandez-Gonzalez A."/>
            <person name="Young N.D."/>
            <person name="Perteguer M.J."/>
        </authorList>
    </citation>
    <scope>NUCLEOTIDE SEQUENCE [LARGE SCALE GENOMIC DNA]</scope>
    <source>
        <strain evidence="7">AL3</strain>
        <tissue evidence="7">Liver</tissue>
    </source>
</reference>
<gene>
    <name evidence="7" type="ORF">AB6A40_011296</name>
</gene>
<evidence type="ECO:0000256" key="3">
    <source>
        <dbReference type="ARBA" id="ARBA00022833"/>
    </source>
</evidence>
<name>A0ABD6F3V8_9BILA</name>
<keyword evidence="8" id="KW-1185">Reference proteome</keyword>